<organism evidence="4 5">
    <name type="scientific">Pediococcus argentinicus</name>
    <dbReference type="NCBI Taxonomy" id="480391"/>
    <lineage>
        <taxon>Bacteria</taxon>
        <taxon>Bacillati</taxon>
        <taxon>Bacillota</taxon>
        <taxon>Bacilli</taxon>
        <taxon>Lactobacillales</taxon>
        <taxon>Lactobacillaceae</taxon>
        <taxon>Pediococcus</taxon>
    </lineage>
</organism>
<dbReference type="InterPro" id="IPR009057">
    <property type="entry name" value="Homeodomain-like_sf"/>
</dbReference>
<dbReference type="InterPro" id="IPR001647">
    <property type="entry name" value="HTH_TetR"/>
</dbReference>
<feature type="domain" description="HTH tetR-type" evidence="3">
    <location>
        <begin position="29"/>
        <end position="89"/>
    </location>
</feature>
<accession>A0A0R2NE11</accession>
<proteinExistence type="predicted"/>
<evidence type="ECO:0000256" key="2">
    <source>
        <dbReference type="PROSITE-ProRule" id="PRU00335"/>
    </source>
</evidence>
<dbReference type="InterPro" id="IPR050624">
    <property type="entry name" value="HTH-type_Tx_Regulator"/>
</dbReference>
<dbReference type="PANTHER" id="PTHR43479">
    <property type="entry name" value="ACREF/ENVCD OPERON REPRESSOR-RELATED"/>
    <property type="match status" value="1"/>
</dbReference>
<sequence length="186" mass="22054">MCNNKQQCCLKQQHIKLEAILHMADLRTLRTQKMIIRAFTDLLHHEPFSKITVNELAVAALINRSTFYKHFVDKFALLDYIFEKVLLDEQIDTKNIYHQPFRMLAQIKSSNLKPLIQAQTHDEQFVKAFSDFFFTKTISQHQEISTLNQSFFIGRVTAITRWIQVTHQQYNIFTDYEELDHIFNEG</sequence>
<feature type="DNA-binding region" description="H-T-H motif" evidence="2">
    <location>
        <begin position="52"/>
        <end position="71"/>
    </location>
</feature>
<evidence type="ECO:0000259" key="3">
    <source>
        <dbReference type="PROSITE" id="PS50977"/>
    </source>
</evidence>
<dbReference type="Gene3D" id="1.10.357.10">
    <property type="entry name" value="Tetracycline Repressor, domain 2"/>
    <property type="match status" value="1"/>
</dbReference>
<reference evidence="4 5" key="1">
    <citation type="journal article" date="2015" name="Genome Announc.">
        <title>Expanding the biotechnology potential of lactobacilli through comparative genomics of 213 strains and associated genera.</title>
        <authorList>
            <person name="Sun Z."/>
            <person name="Harris H.M."/>
            <person name="McCann A."/>
            <person name="Guo C."/>
            <person name="Argimon S."/>
            <person name="Zhang W."/>
            <person name="Yang X."/>
            <person name="Jeffery I.B."/>
            <person name="Cooney J.C."/>
            <person name="Kagawa T.F."/>
            <person name="Liu W."/>
            <person name="Song Y."/>
            <person name="Salvetti E."/>
            <person name="Wrobel A."/>
            <person name="Rasinkangas P."/>
            <person name="Parkhill J."/>
            <person name="Rea M.C."/>
            <person name="O'Sullivan O."/>
            <person name="Ritari J."/>
            <person name="Douillard F.P."/>
            <person name="Paul Ross R."/>
            <person name="Yang R."/>
            <person name="Briner A.E."/>
            <person name="Felis G.E."/>
            <person name="de Vos W.M."/>
            <person name="Barrangou R."/>
            <person name="Klaenhammer T.R."/>
            <person name="Caufield P.W."/>
            <person name="Cui Y."/>
            <person name="Zhang H."/>
            <person name="O'Toole P.W."/>
        </authorList>
    </citation>
    <scope>NUCLEOTIDE SEQUENCE [LARGE SCALE GENOMIC DNA]</scope>
    <source>
        <strain evidence="4 5">DSM 23026</strain>
    </source>
</reference>
<gene>
    <name evidence="4" type="ORF">IV88_GL001489</name>
</gene>
<evidence type="ECO:0000313" key="5">
    <source>
        <dbReference type="Proteomes" id="UP000051249"/>
    </source>
</evidence>
<dbReference type="PATRIC" id="fig|480391.4.peg.1513"/>
<dbReference type="Pfam" id="PF00440">
    <property type="entry name" value="TetR_N"/>
    <property type="match status" value="1"/>
</dbReference>
<dbReference type="EMBL" id="JQCQ01000056">
    <property type="protein sequence ID" value="KRO20810.1"/>
    <property type="molecule type" value="Genomic_DNA"/>
</dbReference>
<dbReference type="PANTHER" id="PTHR43479:SF7">
    <property type="entry name" value="TETR-FAMILY TRANSCRIPTIONAL REGULATOR"/>
    <property type="match status" value="1"/>
</dbReference>
<dbReference type="AlphaFoldDB" id="A0A0R2NE11"/>
<protein>
    <recommendedName>
        <fullName evidence="3">HTH tetR-type domain-containing protein</fullName>
    </recommendedName>
</protein>
<dbReference type="Proteomes" id="UP000051249">
    <property type="component" value="Unassembled WGS sequence"/>
</dbReference>
<keyword evidence="1 2" id="KW-0238">DNA-binding</keyword>
<evidence type="ECO:0000313" key="4">
    <source>
        <dbReference type="EMBL" id="KRO20810.1"/>
    </source>
</evidence>
<keyword evidence="5" id="KW-1185">Reference proteome</keyword>
<comment type="caution">
    <text evidence="4">The sequence shown here is derived from an EMBL/GenBank/DDBJ whole genome shotgun (WGS) entry which is preliminary data.</text>
</comment>
<evidence type="ECO:0000256" key="1">
    <source>
        <dbReference type="ARBA" id="ARBA00023125"/>
    </source>
</evidence>
<dbReference type="SUPFAM" id="SSF46689">
    <property type="entry name" value="Homeodomain-like"/>
    <property type="match status" value="1"/>
</dbReference>
<dbReference type="GO" id="GO:0003677">
    <property type="term" value="F:DNA binding"/>
    <property type="evidence" value="ECO:0007669"/>
    <property type="project" value="UniProtKB-UniRule"/>
</dbReference>
<name>A0A0R2NE11_9LACO</name>
<dbReference type="PROSITE" id="PS50977">
    <property type="entry name" value="HTH_TETR_2"/>
    <property type="match status" value="1"/>
</dbReference>